<proteinExistence type="predicted"/>
<gene>
    <name evidence="1" type="ORF">PXEA_LOCUS37625</name>
</gene>
<evidence type="ECO:0000313" key="1">
    <source>
        <dbReference type="EMBL" id="VEL44185.1"/>
    </source>
</evidence>
<comment type="caution">
    <text evidence="1">The sequence shown here is derived from an EMBL/GenBank/DDBJ whole genome shotgun (WGS) entry which is preliminary data.</text>
</comment>
<protein>
    <submittedName>
        <fullName evidence="1">Uncharacterized protein</fullName>
    </submittedName>
</protein>
<dbReference type="EMBL" id="CAAALY010291419">
    <property type="protein sequence ID" value="VEL44185.1"/>
    <property type="molecule type" value="Genomic_DNA"/>
</dbReference>
<accession>A0A448XSW8</accession>
<reference evidence="1" key="1">
    <citation type="submission" date="2018-11" db="EMBL/GenBank/DDBJ databases">
        <authorList>
            <consortium name="Pathogen Informatics"/>
        </authorList>
    </citation>
    <scope>NUCLEOTIDE SEQUENCE</scope>
</reference>
<dbReference type="Proteomes" id="UP000784294">
    <property type="component" value="Unassembled WGS sequence"/>
</dbReference>
<keyword evidence="2" id="KW-1185">Reference proteome</keyword>
<name>A0A448XSW8_9PLAT</name>
<sequence>MLAYEAYSLTVGSSARCHQKRPVFFSIKRVCVHPTLCPSAWENLPVEALMLSLSQPFSQNAYSLSHRLFNSTCLPSTSTSLLAPSCPLSFVLPLSPQAHTLVPFAHSLDPLLRYLRTTTLSDWTLSSVHPSVRPSDSHKSSLSNHLQYSTCEYKKHDNI</sequence>
<organism evidence="1 2">
    <name type="scientific">Protopolystoma xenopodis</name>
    <dbReference type="NCBI Taxonomy" id="117903"/>
    <lineage>
        <taxon>Eukaryota</taxon>
        <taxon>Metazoa</taxon>
        <taxon>Spiralia</taxon>
        <taxon>Lophotrochozoa</taxon>
        <taxon>Platyhelminthes</taxon>
        <taxon>Monogenea</taxon>
        <taxon>Polyopisthocotylea</taxon>
        <taxon>Polystomatidea</taxon>
        <taxon>Polystomatidae</taxon>
        <taxon>Protopolystoma</taxon>
    </lineage>
</organism>
<evidence type="ECO:0000313" key="2">
    <source>
        <dbReference type="Proteomes" id="UP000784294"/>
    </source>
</evidence>
<dbReference type="AlphaFoldDB" id="A0A448XSW8"/>